<feature type="transmembrane region" description="Helical" evidence="1">
    <location>
        <begin position="28"/>
        <end position="50"/>
    </location>
</feature>
<proteinExistence type="predicted"/>
<keyword evidence="2" id="KW-0732">Signal</keyword>
<feature type="transmembrane region" description="Helical" evidence="1">
    <location>
        <begin position="85"/>
        <end position="110"/>
    </location>
</feature>
<reference evidence="3 4" key="1">
    <citation type="submission" date="2019-07" db="EMBL/GenBank/DDBJ databases">
        <title>Whole genome shotgun sequence of Deinococcus cellulosilyticus NBRC 106333.</title>
        <authorList>
            <person name="Hosoyama A."/>
            <person name="Uohara A."/>
            <person name="Ohji S."/>
            <person name="Ichikawa N."/>
        </authorList>
    </citation>
    <scope>NUCLEOTIDE SEQUENCE [LARGE SCALE GENOMIC DNA]</scope>
    <source>
        <strain evidence="3 4">NBRC 106333</strain>
    </source>
</reference>
<keyword evidence="1" id="KW-1133">Transmembrane helix</keyword>
<evidence type="ECO:0000313" key="3">
    <source>
        <dbReference type="EMBL" id="GEM48051.1"/>
    </source>
</evidence>
<keyword evidence="4" id="KW-1185">Reference proteome</keyword>
<organism evidence="3 4">
    <name type="scientific">Deinococcus cellulosilyticus (strain DSM 18568 / NBRC 106333 / KACC 11606 / 5516J-15)</name>
    <dbReference type="NCBI Taxonomy" id="1223518"/>
    <lineage>
        <taxon>Bacteria</taxon>
        <taxon>Thermotogati</taxon>
        <taxon>Deinococcota</taxon>
        <taxon>Deinococci</taxon>
        <taxon>Deinococcales</taxon>
        <taxon>Deinococcaceae</taxon>
        <taxon>Deinococcus</taxon>
    </lineage>
</organism>
<evidence type="ECO:0000256" key="2">
    <source>
        <dbReference type="SAM" id="SignalP"/>
    </source>
</evidence>
<protein>
    <submittedName>
        <fullName evidence="3">Uncharacterized protein</fullName>
    </submittedName>
</protein>
<comment type="caution">
    <text evidence="3">The sequence shown here is derived from an EMBL/GenBank/DDBJ whole genome shotgun (WGS) entry which is preliminary data.</text>
</comment>
<keyword evidence="1" id="KW-0472">Membrane</keyword>
<dbReference type="RefSeq" id="WP_146886799.1">
    <property type="nucleotide sequence ID" value="NZ_BJXB01000017.1"/>
</dbReference>
<gene>
    <name evidence="3" type="ORF">DC3_36860</name>
</gene>
<accession>A0A511N6M2</accession>
<evidence type="ECO:0000256" key="1">
    <source>
        <dbReference type="SAM" id="Phobius"/>
    </source>
</evidence>
<sequence>MKPYLWSLIFLCAGPANAAGMWQSSFQDWLLTAAIAVAWSGMVFGIAALLTLRWKPLGILFLVLYPIPELQVLHGVRDALPGVDWSYWLGVMLSLGFPYPCGIWGFVWAVRRDRQQRRKLGLLA</sequence>
<dbReference type="Proteomes" id="UP000321306">
    <property type="component" value="Unassembled WGS sequence"/>
</dbReference>
<feature type="transmembrane region" description="Helical" evidence="1">
    <location>
        <begin position="57"/>
        <end position="73"/>
    </location>
</feature>
<keyword evidence="1" id="KW-0812">Transmembrane</keyword>
<dbReference type="AlphaFoldDB" id="A0A511N6M2"/>
<dbReference type="EMBL" id="BJXB01000017">
    <property type="protein sequence ID" value="GEM48051.1"/>
    <property type="molecule type" value="Genomic_DNA"/>
</dbReference>
<name>A0A511N6M2_DEIC1</name>
<evidence type="ECO:0000313" key="4">
    <source>
        <dbReference type="Proteomes" id="UP000321306"/>
    </source>
</evidence>
<feature type="signal peptide" evidence="2">
    <location>
        <begin position="1"/>
        <end position="18"/>
    </location>
</feature>
<feature type="chain" id="PRO_5021974782" evidence="2">
    <location>
        <begin position="19"/>
        <end position="124"/>
    </location>
</feature>